<dbReference type="InterPro" id="IPR018449">
    <property type="entry name" value="NIL_domain"/>
</dbReference>
<dbReference type="SUPFAM" id="SSF55021">
    <property type="entry name" value="ACT-like"/>
    <property type="match status" value="1"/>
</dbReference>
<reference evidence="2 3" key="1">
    <citation type="journal article" date="2013" name="PLoS ONE">
        <title>Cultivation and Complete Genome Sequencing of Gloeobacter kilaueensis sp. nov., from a Lava Cave in Kilauea Caldera, Hawai'i.</title>
        <authorList>
            <person name="Saw J.H."/>
            <person name="Schatz M."/>
            <person name="Brown M.V."/>
            <person name="Kunkel D.D."/>
            <person name="Foster J.S."/>
            <person name="Shick H."/>
            <person name="Christensen S."/>
            <person name="Hou S."/>
            <person name="Wan X."/>
            <person name="Donachie S.P."/>
        </authorList>
    </citation>
    <scope>NUCLEOTIDE SEQUENCE [LARGE SCALE GENOMIC DNA]</scope>
    <source>
        <strain evidence="3">JS</strain>
    </source>
</reference>
<dbReference type="KEGG" id="glj:GKIL_3103"/>
<dbReference type="EMBL" id="CP003587">
    <property type="protein sequence ID" value="AGY59349.1"/>
    <property type="molecule type" value="Genomic_DNA"/>
</dbReference>
<dbReference type="Pfam" id="PF09383">
    <property type="entry name" value="NIL"/>
    <property type="match status" value="1"/>
</dbReference>
<dbReference type="eggNOG" id="COG1135">
    <property type="taxonomic scope" value="Bacteria"/>
</dbReference>
<evidence type="ECO:0000259" key="1">
    <source>
        <dbReference type="SMART" id="SM00930"/>
    </source>
</evidence>
<evidence type="ECO:0000313" key="2">
    <source>
        <dbReference type="EMBL" id="AGY59349.1"/>
    </source>
</evidence>
<keyword evidence="3" id="KW-1185">Reference proteome</keyword>
<name>U5QP59_GLOK1</name>
<feature type="domain" description="NIL" evidence="1">
    <location>
        <begin position="125"/>
        <end position="199"/>
    </location>
</feature>
<dbReference type="AlphaFoldDB" id="U5QP59"/>
<dbReference type="InterPro" id="IPR045865">
    <property type="entry name" value="ACT-like_dom_sf"/>
</dbReference>
<proteinExistence type="predicted"/>
<dbReference type="HOGENOM" id="CLU_1324823_0_0_3"/>
<dbReference type="SMART" id="SM00930">
    <property type="entry name" value="NIL"/>
    <property type="match status" value="1"/>
</dbReference>
<gene>
    <name evidence="2" type="ORF">GKIL_3103</name>
</gene>
<protein>
    <recommendedName>
        <fullName evidence="1">NIL domain-containing protein</fullName>
    </recommendedName>
</protein>
<sequence length="207" mass="23405">MNTTAESRTARLRTHLRIPRQVCIPATLWDRSASVVHWHTLSTDTSALSLAVRQEGRDWIGLEMYCNVSPQGPGVPLPRHLNFEVGVFDYEGVLSAPDQFACPVQLHSDRERVFIKPLNERSTEVSLRVRLHVPQRFRREPVLSNLTARYKLSFTILGALLGSGSNDDGWFDLELRGSEAQIGDGLQYLEQLGLQLWLEPVSLAESW</sequence>
<dbReference type="RefSeq" id="WP_023174605.1">
    <property type="nucleotide sequence ID" value="NC_022600.1"/>
</dbReference>
<dbReference type="STRING" id="1183438.GKIL_3103"/>
<dbReference type="Proteomes" id="UP000017396">
    <property type="component" value="Chromosome"/>
</dbReference>
<dbReference type="OrthoDB" id="457861at2"/>
<organism evidence="2 3">
    <name type="scientific">Gloeobacter kilaueensis (strain ATCC BAA-2537 / CCAP 1431/1 / ULC 316 / JS1)</name>
    <dbReference type="NCBI Taxonomy" id="1183438"/>
    <lineage>
        <taxon>Bacteria</taxon>
        <taxon>Bacillati</taxon>
        <taxon>Cyanobacteriota</taxon>
        <taxon>Cyanophyceae</taxon>
        <taxon>Gloeobacterales</taxon>
        <taxon>Gloeobacteraceae</taxon>
        <taxon>Gloeobacter</taxon>
    </lineage>
</organism>
<dbReference type="Gene3D" id="3.30.70.260">
    <property type="match status" value="1"/>
</dbReference>
<evidence type="ECO:0000313" key="3">
    <source>
        <dbReference type="Proteomes" id="UP000017396"/>
    </source>
</evidence>
<accession>U5QP59</accession>